<feature type="domain" description="DUF1618" evidence="1">
    <location>
        <begin position="208"/>
        <end position="347"/>
    </location>
</feature>
<protein>
    <recommendedName>
        <fullName evidence="1">DUF1618 domain-containing protein</fullName>
    </recommendedName>
</protein>
<reference evidence="3" key="1">
    <citation type="journal article" date="2019" name="Nat. Commun.">
        <title>The genome of broomcorn millet.</title>
        <authorList>
            <person name="Zou C."/>
            <person name="Miki D."/>
            <person name="Li D."/>
            <person name="Tang Q."/>
            <person name="Xiao L."/>
            <person name="Rajput S."/>
            <person name="Deng P."/>
            <person name="Jia W."/>
            <person name="Huang R."/>
            <person name="Zhang M."/>
            <person name="Sun Y."/>
            <person name="Hu J."/>
            <person name="Fu X."/>
            <person name="Schnable P.S."/>
            <person name="Li F."/>
            <person name="Zhang H."/>
            <person name="Feng B."/>
            <person name="Zhu X."/>
            <person name="Liu R."/>
            <person name="Schnable J.C."/>
            <person name="Zhu J.-K."/>
            <person name="Zhang H."/>
        </authorList>
    </citation>
    <scope>NUCLEOTIDE SEQUENCE [LARGE SCALE GENOMIC DNA]</scope>
</reference>
<dbReference type="OrthoDB" id="685663at2759"/>
<dbReference type="InterPro" id="IPR011676">
    <property type="entry name" value="DUF1618"/>
</dbReference>
<dbReference type="PANTHER" id="PTHR33074:SF110">
    <property type="entry name" value="DUF1618 DOMAIN-CONTAINING PROTEIN"/>
    <property type="match status" value="1"/>
</dbReference>
<evidence type="ECO:0000313" key="2">
    <source>
        <dbReference type="EMBL" id="RLN28137.1"/>
    </source>
</evidence>
<dbReference type="EMBL" id="PQIB02000003">
    <property type="protein sequence ID" value="RLN28137.1"/>
    <property type="molecule type" value="Genomic_DNA"/>
</dbReference>
<accession>A0A3L6SUY4</accession>
<keyword evidence="3" id="KW-1185">Reference proteome</keyword>
<organism evidence="2 3">
    <name type="scientific">Panicum miliaceum</name>
    <name type="common">Proso millet</name>
    <name type="synonym">Broomcorn millet</name>
    <dbReference type="NCBI Taxonomy" id="4540"/>
    <lineage>
        <taxon>Eukaryota</taxon>
        <taxon>Viridiplantae</taxon>
        <taxon>Streptophyta</taxon>
        <taxon>Embryophyta</taxon>
        <taxon>Tracheophyta</taxon>
        <taxon>Spermatophyta</taxon>
        <taxon>Magnoliopsida</taxon>
        <taxon>Liliopsida</taxon>
        <taxon>Poales</taxon>
        <taxon>Poaceae</taxon>
        <taxon>PACMAD clade</taxon>
        <taxon>Panicoideae</taxon>
        <taxon>Panicodae</taxon>
        <taxon>Paniceae</taxon>
        <taxon>Panicinae</taxon>
        <taxon>Panicum</taxon>
        <taxon>Panicum sect. Panicum</taxon>
    </lineage>
</organism>
<dbReference type="AlphaFoldDB" id="A0A3L6SUY4"/>
<comment type="caution">
    <text evidence="2">The sequence shown here is derived from an EMBL/GenBank/DDBJ whole genome shotgun (WGS) entry which is preliminary data.</text>
</comment>
<sequence>MESHEGRSFPSWVVFDNYIHRKDSASFRDGDGEAPSARSIASNGDPVLASFRLVAPPGASRLYLHYWREAEAFGGGTALVALSAPSPPRTPGPSGLSLAGPLPPCYVDGRRMAGRGHAERSHMLESRDIGLLRRGEDEFAVADLKVLIPGDDDSTPVEAELFRYRSSAVGSRQWEAKRILIRRREGTGRGLRWWTTDKVVAFEGCLCWIDYYRGILFCDALDEDPVLRYVELPVAPPEGNPHHPEFGRPHPFVTRSVCVTDGGGTMRFVNVSRADGGIASRRRPGSGFTMTAWSLVMPLNSERLGWAMDGAIESDKLWMRDSYAKLRLPLLSPEFPFVSLREPDVVYAVLSERNCADGKTWMLVIDMRRRALRSAVPYNEVEDLDLGEDVEDVEMASSSIYNNSPVLPSLFSMYLNAGT</sequence>
<dbReference type="Proteomes" id="UP000275267">
    <property type="component" value="Unassembled WGS sequence"/>
</dbReference>
<name>A0A3L6SUY4_PANMI</name>
<dbReference type="Pfam" id="PF07762">
    <property type="entry name" value="DUF1618"/>
    <property type="match status" value="1"/>
</dbReference>
<evidence type="ECO:0000259" key="1">
    <source>
        <dbReference type="Pfam" id="PF07762"/>
    </source>
</evidence>
<proteinExistence type="predicted"/>
<evidence type="ECO:0000313" key="3">
    <source>
        <dbReference type="Proteomes" id="UP000275267"/>
    </source>
</evidence>
<dbReference type="PANTHER" id="PTHR33074">
    <property type="entry name" value="EXPRESSED PROTEIN-RELATED"/>
    <property type="match status" value="1"/>
</dbReference>
<gene>
    <name evidence="2" type="ORF">C2845_PM05G31450</name>
</gene>